<reference evidence="2" key="1">
    <citation type="journal article" date="2019" name="bioRxiv">
        <title>The Genome of the Zebra Mussel, Dreissena polymorpha: A Resource for Invasive Species Research.</title>
        <authorList>
            <person name="McCartney M.A."/>
            <person name="Auch B."/>
            <person name="Kono T."/>
            <person name="Mallez S."/>
            <person name="Zhang Y."/>
            <person name="Obille A."/>
            <person name="Becker A."/>
            <person name="Abrahante J.E."/>
            <person name="Garbe J."/>
            <person name="Badalamenti J.P."/>
            <person name="Herman A."/>
            <person name="Mangelson H."/>
            <person name="Liachko I."/>
            <person name="Sullivan S."/>
            <person name="Sone E.D."/>
            <person name="Koren S."/>
            <person name="Silverstein K.A.T."/>
            <person name="Beckman K.B."/>
            <person name="Gohl D.M."/>
        </authorList>
    </citation>
    <scope>NUCLEOTIDE SEQUENCE</scope>
    <source>
        <strain evidence="2">Duluth1</strain>
        <tissue evidence="2">Whole animal</tissue>
    </source>
</reference>
<evidence type="ECO:0000256" key="1">
    <source>
        <dbReference type="SAM" id="MobiDB-lite"/>
    </source>
</evidence>
<evidence type="ECO:0000313" key="2">
    <source>
        <dbReference type="EMBL" id="KAH3787194.1"/>
    </source>
</evidence>
<proteinExistence type="predicted"/>
<comment type="caution">
    <text evidence="2">The sequence shown here is derived from an EMBL/GenBank/DDBJ whole genome shotgun (WGS) entry which is preliminary data.</text>
</comment>
<protein>
    <submittedName>
        <fullName evidence="2">Uncharacterized protein</fullName>
    </submittedName>
</protein>
<sequence length="74" mass="8524">MNLIVSSCTENRTKRTPYCSSGLYGQTDRQTDTDKDRHRGEKQSERFTTCVREPFVNNLPLVGYTTCKQTVCRT</sequence>
<name>A0A9D4EUJ9_DREPO</name>
<feature type="compositionally biased region" description="Polar residues" evidence="1">
    <location>
        <begin position="1"/>
        <end position="10"/>
    </location>
</feature>
<organism evidence="2 3">
    <name type="scientific">Dreissena polymorpha</name>
    <name type="common">Zebra mussel</name>
    <name type="synonym">Mytilus polymorpha</name>
    <dbReference type="NCBI Taxonomy" id="45954"/>
    <lineage>
        <taxon>Eukaryota</taxon>
        <taxon>Metazoa</taxon>
        <taxon>Spiralia</taxon>
        <taxon>Lophotrochozoa</taxon>
        <taxon>Mollusca</taxon>
        <taxon>Bivalvia</taxon>
        <taxon>Autobranchia</taxon>
        <taxon>Heteroconchia</taxon>
        <taxon>Euheterodonta</taxon>
        <taxon>Imparidentia</taxon>
        <taxon>Neoheterodontei</taxon>
        <taxon>Myida</taxon>
        <taxon>Dreissenoidea</taxon>
        <taxon>Dreissenidae</taxon>
        <taxon>Dreissena</taxon>
    </lineage>
</organism>
<dbReference type="AlphaFoldDB" id="A0A9D4EUJ9"/>
<reference evidence="2" key="2">
    <citation type="submission" date="2020-11" db="EMBL/GenBank/DDBJ databases">
        <authorList>
            <person name="McCartney M.A."/>
            <person name="Auch B."/>
            <person name="Kono T."/>
            <person name="Mallez S."/>
            <person name="Becker A."/>
            <person name="Gohl D.M."/>
            <person name="Silverstein K.A.T."/>
            <person name="Koren S."/>
            <person name="Bechman K.B."/>
            <person name="Herman A."/>
            <person name="Abrahante J.E."/>
            <person name="Garbe J."/>
        </authorList>
    </citation>
    <scope>NUCLEOTIDE SEQUENCE</scope>
    <source>
        <strain evidence="2">Duluth1</strain>
        <tissue evidence="2">Whole animal</tissue>
    </source>
</reference>
<keyword evidence="3" id="KW-1185">Reference proteome</keyword>
<feature type="region of interest" description="Disordered" evidence="1">
    <location>
        <begin position="1"/>
        <end position="42"/>
    </location>
</feature>
<evidence type="ECO:0000313" key="3">
    <source>
        <dbReference type="Proteomes" id="UP000828390"/>
    </source>
</evidence>
<dbReference type="EMBL" id="JAIWYP010000008">
    <property type="protein sequence ID" value="KAH3787194.1"/>
    <property type="molecule type" value="Genomic_DNA"/>
</dbReference>
<accession>A0A9D4EUJ9</accession>
<feature type="compositionally biased region" description="Basic and acidic residues" evidence="1">
    <location>
        <begin position="29"/>
        <end position="42"/>
    </location>
</feature>
<dbReference type="Proteomes" id="UP000828390">
    <property type="component" value="Unassembled WGS sequence"/>
</dbReference>
<gene>
    <name evidence="2" type="ORF">DPMN_165314</name>
</gene>